<organism evidence="8 9">
    <name type="scientific">Anaerococcus tetradius</name>
    <dbReference type="NCBI Taxonomy" id="33036"/>
    <lineage>
        <taxon>Bacteria</taxon>
        <taxon>Bacillati</taxon>
        <taxon>Bacillota</taxon>
        <taxon>Tissierellia</taxon>
        <taxon>Tissierellales</taxon>
        <taxon>Peptoniphilaceae</taxon>
        <taxon>Anaerococcus</taxon>
    </lineage>
</organism>
<dbReference type="RefSeq" id="WP_004836036.1">
    <property type="nucleotide sequence ID" value="NZ_CAMPNK010000012.1"/>
</dbReference>
<dbReference type="PANTHER" id="PTHR47245">
    <property type="entry name" value="PEPTIDYLPROLYL ISOMERASE"/>
    <property type="match status" value="1"/>
</dbReference>
<feature type="domain" description="PpiC" evidence="7">
    <location>
        <begin position="114"/>
        <end position="203"/>
    </location>
</feature>
<dbReference type="Proteomes" id="UP000070383">
    <property type="component" value="Unassembled WGS sequence"/>
</dbReference>
<dbReference type="AlphaFoldDB" id="A0A133KDE4"/>
<evidence type="ECO:0000256" key="4">
    <source>
        <dbReference type="ARBA" id="ARBA00023110"/>
    </source>
</evidence>
<evidence type="ECO:0000259" key="7">
    <source>
        <dbReference type="PROSITE" id="PS50198"/>
    </source>
</evidence>
<evidence type="ECO:0000313" key="8">
    <source>
        <dbReference type="EMBL" id="KWZ77540.1"/>
    </source>
</evidence>
<keyword evidence="5 6" id="KW-0413">Isomerase</keyword>
<evidence type="ECO:0000256" key="3">
    <source>
        <dbReference type="ARBA" id="ARBA00022729"/>
    </source>
</evidence>
<dbReference type="PROSITE" id="PS50198">
    <property type="entry name" value="PPIC_PPIASE_2"/>
    <property type="match status" value="1"/>
</dbReference>
<dbReference type="SUPFAM" id="SSF54534">
    <property type="entry name" value="FKBP-like"/>
    <property type="match status" value="1"/>
</dbReference>
<accession>A0A133KDE4</accession>
<evidence type="ECO:0000256" key="2">
    <source>
        <dbReference type="ARBA" id="ARBA00013194"/>
    </source>
</evidence>
<dbReference type="InterPro" id="IPR000297">
    <property type="entry name" value="PPIase_PpiC"/>
</dbReference>
<proteinExistence type="predicted"/>
<dbReference type="Gene3D" id="3.10.50.40">
    <property type="match status" value="1"/>
</dbReference>
<keyword evidence="9" id="KW-1185">Reference proteome</keyword>
<dbReference type="GO" id="GO:0003755">
    <property type="term" value="F:peptidyl-prolyl cis-trans isomerase activity"/>
    <property type="evidence" value="ECO:0007669"/>
    <property type="project" value="UniProtKB-KW"/>
</dbReference>
<evidence type="ECO:0000256" key="1">
    <source>
        <dbReference type="ARBA" id="ARBA00000971"/>
    </source>
</evidence>
<dbReference type="InterPro" id="IPR023058">
    <property type="entry name" value="PPIase_PpiC_CS"/>
</dbReference>
<dbReference type="Pfam" id="PF00639">
    <property type="entry name" value="Rotamase"/>
    <property type="match status" value="1"/>
</dbReference>
<evidence type="ECO:0000256" key="5">
    <source>
        <dbReference type="ARBA" id="ARBA00023235"/>
    </source>
</evidence>
<dbReference type="InterPro" id="IPR027304">
    <property type="entry name" value="Trigger_fact/SurA_dom_sf"/>
</dbReference>
<protein>
    <recommendedName>
        <fullName evidence="2">peptidylprolyl isomerase</fullName>
        <ecNumber evidence="2">5.2.1.8</ecNumber>
    </recommendedName>
</protein>
<evidence type="ECO:0000256" key="6">
    <source>
        <dbReference type="PROSITE-ProRule" id="PRU00278"/>
    </source>
</evidence>
<sequence length="249" mass="28857">MKEDTNKLLAEVNGKKIYQEDVYQLMQNIEDNQRFNSEEGLHILADEMINQEILLADAYNEGYDKDKEFVDELELVKNNMLKNYAMHKIFEQVKLDEAEVKQYYEANKETLNPPVLYEASHILVNDLAEAQKIKEEIDKGLEFAVAAKKYSIDPSKANGGSLGKFPKGVMVKEFQDGLDSINIGEVSKPIKSQFGYHLIKLENKENVDTPSFDKIKDQVYQRLLMVKRQEAYLDKLSKIKKDLDIKKYY</sequence>
<dbReference type="InterPro" id="IPR046357">
    <property type="entry name" value="PPIase_dom_sf"/>
</dbReference>
<keyword evidence="4 6" id="KW-0697">Rotamase</keyword>
<dbReference type="STRING" id="33036.HMPREF3200_01360"/>
<dbReference type="PANTHER" id="PTHR47245:SF1">
    <property type="entry name" value="FOLDASE PROTEIN PRSA"/>
    <property type="match status" value="1"/>
</dbReference>
<dbReference type="PATRIC" id="fig|33036.3.peg.1348"/>
<keyword evidence="3" id="KW-0732">Signal</keyword>
<comment type="caution">
    <text evidence="8">The sequence shown here is derived from an EMBL/GenBank/DDBJ whole genome shotgun (WGS) entry which is preliminary data.</text>
</comment>
<dbReference type="EC" id="5.2.1.8" evidence="2"/>
<dbReference type="OrthoDB" id="14196at2"/>
<comment type="catalytic activity">
    <reaction evidence="1">
        <text>[protein]-peptidylproline (omega=180) = [protein]-peptidylproline (omega=0)</text>
        <dbReference type="Rhea" id="RHEA:16237"/>
        <dbReference type="Rhea" id="RHEA-COMP:10747"/>
        <dbReference type="Rhea" id="RHEA-COMP:10748"/>
        <dbReference type="ChEBI" id="CHEBI:83833"/>
        <dbReference type="ChEBI" id="CHEBI:83834"/>
        <dbReference type="EC" id="5.2.1.8"/>
    </reaction>
</comment>
<dbReference type="EMBL" id="LRPM01000048">
    <property type="protein sequence ID" value="KWZ77540.1"/>
    <property type="molecule type" value="Genomic_DNA"/>
</dbReference>
<reference evidence="9" key="1">
    <citation type="submission" date="2016-01" db="EMBL/GenBank/DDBJ databases">
        <authorList>
            <person name="Mitreva M."/>
            <person name="Pepin K.H."/>
            <person name="Mihindukulasuriya K.A."/>
            <person name="Fulton R."/>
            <person name="Fronick C."/>
            <person name="O'Laughlin M."/>
            <person name="Miner T."/>
            <person name="Herter B."/>
            <person name="Rosa B.A."/>
            <person name="Cordes M."/>
            <person name="Tomlinson C."/>
            <person name="Wollam A."/>
            <person name="Palsikar V.B."/>
            <person name="Mardis E.R."/>
            <person name="Wilson R.K."/>
        </authorList>
    </citation>
    <scope>NUCLEOTIDE SEQUENCE [LARGE SCALE GENOMIC DNA]</scope>
    <source>
        <strain evidence="9">MJR8151</strain>
    </source>
</reference>
<dbReference type="PROSITE" id="PS01096">
    <property type="entry name" value="PPIC_PPIASE_1"/>
    <property type="match status" value="1"/>
</dbReference>
<gene>
    <name evidence="8" type="ORF">HMPREF3200_01360</name>
</gene>
<dbReference type="SUPFAM" id="SSF109998">
    <property type="entry name" value="Triger factor/SurA peptide-binding domain-like"/>
    <property type="match status" value="1"/>
</dbReference>
<dbReference type="Gene3D" id="1.10.8.1040">
    <property type="match status" value="1"/>
</dbReference>
<evidence type="ECO:0000313" key="9">
    <source>
        <dbReference type="Proteomes" id="UP000070383"/>
    </source>
</evidence>
<dbReference type="InterPro" id="IPR050245">
    <property type="entry name" value="PrsA_foldase"/>
</dbReference>
<name>A0A133KDE4_9FIRM</name>